<dbReference type="AlphaFoldDB" id="A0A9P8TZN2"/>
<sequence>MRGDGSSLLGGLDDGDLGGAEQGSDAAGVNEPGADNLEGIKDAGLDHVDVLALGAVEAAVEVGAELVGELADDDRALQAGVLDNGSGRAGDCVLDDGDAELLVKVGGLDVVQGLGRGLDQGGAAAGEDALLHGSARGVQGVDEPVLLLADLDLGGAADLDDGDTAGQLGQALLELLLLVLGGGGVGNDAADLLAPLGNGILAALAVEEDGVLLGDGDGAGGAQHVGGGLLQLNVQLVREDGAVGQDGEVAEDGLAVVAEAGGLDGGDLELAAELVQDADGQSLAVNVLGNDDEGAAELGGGLEGGDDVLDGGDLLLRQEDQGVLKLDLAGLGVGDEVRGDVAAVESHALGHLELVLEGLALLDGDDALLPNLLHGIGNQLAHVVVAVGADGGDLRNLLAGGDVARVLLQEVDDGVDGGLDASPQVHGVAAGGNVLDGLGEDGTGQDGGAGGAVASSLVGLGSHILYQLGAEVLKLVLEGDGLGDSDAHIAALGTKSGGNGLGQSVGTGQESSATLHTELELLFHMVSAAKTPSRSHPNCLLCPTL</sequence>
<keyword evidence="3" id="KW-1185">Reference proteome</keyword>
<feature type="compositionally biased region" description="Low complexity" evidence="1">
    <location>
        <begin position="1"/>
        <end position="11"/>
    </location>
</feature>
<organism evidence="2 3">
    <name type="scientific">Trichoderma cornu-damae</name>
    <dbReference type="NCBI Taxonomy" id="654480"/>
    <lineage>
        <taxon>Eukaryota</taxon>
        <taxon>Fungi</taxon>
        <taxon>Dikarya</taxon>
        <taxon>Ascomycota</taxon>
        <taxon>Pezizomycotina</taxon>
        <taxon>Sordariomycetes</taxon>
        <taxon>Hypocreomycetidae</taxon>
        <taxon>Hypocreales</taxon>
        <taxon>Hypocreaceae</taxon>
        <taxon>Trichoderma</taxon>
    </lineage>
</organism>
<protein>
    <submittedName>
        <fullName evidence="2">Uncharacterized protein</fullName>
    </submittedName>
</protein>
<dbReference type="OrthoDB" id="5149357at2759"/>
<evidence type="ECO:0000313" key="3">
    <source>
        <dbReference type="Proteomes" id="UP000827724"/>
    </source>
</evidence>
<name>A0A9P8TZN2_9HYPO</name>
<dbReference type="Proteomes" id="UP000827724">
    <property type="component" value="Unassembled WGS sequence"/>
</dbReference>
<dbReference type="EMBL" id="JAIWOZ010000001">
    <property type="protein sequence ID" value="KAH6610237.1"/>
    <property type="molecule type" value="Genomic_DNA"/>
</dbReference>
<comment type="caution">
    <text evidence="2">The sequence shown here is derived from an EMBL/GenBank/DDBJ whole genome shotgun (WGS) entry which is preliminary data.</text>
</comment>
<evidence type="ECO:0000256" key="1">
    <source>
        <dbReference type="SAM" id="MobiDB-lite"/>
    </source>
</evidence>
<feature type="region of interest" description="Disordered" evidence="1">
    <location>
        <begin position="1"/>
        <end position="35"/>
    </location>
</feature>
<reference evidence="2" key="1">
    <citation type="submission" date="2021-08" db="EMBL/GenBank/DDBJ databases">
        <title>Chromosome-Level Trichoderma cornu-damae using Hi-C Data.</title>
        <authorList>
            <person name="Kim C.S."/>
        </authorList>
    </citation>
    <scope>NUCLEOTIDE SEQUENCE</scope>
    <source>
        <strain evidence="2">KA19-0412C</strain>
    </source>
</reference>
<evidence type="ECO:0000313" key="2">
    <source>
        <dbReference type="EMBL" id="KAH6610237.1"/>
    </source>
</evidence>
<accession>A0A9P8TZN2</accession>
<gene>
    <name evidence="2" type="ORF">Trco_000257</name>
</gene>
<dbReference type="AntiFam" id="ANF00222">
    <property type="entry name" value="Shadow ORF (opposite groL1)"/>
</dbReference>
<proteinExistence type="predicted"/>